<sequence length="370" mass="40147">MRTTTILSPLLFGAAASASPDPLFRTWYPQYGAVFQATLSSQCAPEYDAWGANNHSILLTPDHADDGTTTPGETVVQCILDKTSDFIQANMASASVLLGITPFALSVLGSSSEESALLYVIARRPLLTTLLLAGSPVVVALRPFEYKDPVGILRSREGRFYSFKLGPTWFILFLEYFIVLVSVANVAHVTYQLGVGVVCMILPDSSYLPALWVATGVVVHVIGALCLGSRLRLLSPRGESWWQSEFTLSSAKSITVKSLPERKLFLALSWITSTSTTFHVIFGTLAYSSIQFISVRDAFGVIGRYTASVTLCRVVLMYELSGLRSSVDSIAGGPSGPDAHGDEVLELHKDVQRDLADGIKRVPRVFTFAP</sequence>
<keyword evidence="1" id="KW-0812">Transmembrane</keyword>
<feature type="chain" id="PRO_5042474117" evidence="2">
    <location>
        <begin position="19"/>
        <end position="370"/>
    </location>
</feature>
<evidence type="ECO:0000256" key="2">
    <source>
        <dbReference type="SAM" id="SignalP"/>
    </source>
</evidence>
<dbReference type="Proteomes" id="UP001275084">
    <property type="component" value="Unassembled WGS sequence"/>
</dbReference>
<keyword evidence="2" id="KW-0732">Signal</keyword>
<feature type="transmembrane region" description="Helical" evidence="1">
    <location>
        <begin position="207"/>
        <end position="227"/>
    </location>
</feature>
<comment type="caution">
    <text evidence="3">The sequence shown here is derived from an EMBL/GenBank/DDBJ whole genome shotgun (WGS) entry which is preliminary data.</text>
</comment>
<accession>A0AAJ0HAA1</accession>
<feature type="signal peptide" evidence="2">
    <location>
        <begin position="1"/>
        <end position="18"/>
    </location>
</feature>
<reference evidence="3" key="1">
    <citation type="journal article" date="2023" name="Mol. Phylogenet. Evol.">
        <title>Genome-scale phylogeny and comparative genomics of the fungal order Sordariales.</title>
        <authorList>
            <person name="Hensen N."/>
            <person name="Bonometti L."/>
            <person name="Westerberg I."/>
            <person name="Brannstrom I.O."/>
            <person name="Guillou S."/>
            <person name="Cros-Aarteil S."/>
            <person name="Calhoun S."/>
            <person name="Haridas S."/>
            <person name="Kuo A."/>
            <person name="Mondo S."/>
            <person name="Pangilinan J."/>
            <person name="Riley R."/>
            <person name="LaButti K."/>
            <person name="Andreopoulos B."/>
            <person name="Lipzen A."/>
            <person name="Chen C."/>
            <person name="Yan M."/>
            <person name="Daum C."/>
            <person name="Ng V."/>
            <person name="Clum A."/>
            <person name="Steindorff A."/>
            <person name="Ohm R.A."/>
            <person name="Martin F."/>
            <person name="Silar P."/>
            <person name="Natvig D.O."/>
            <person name="Lalanne C."/>
            <person name="Gautier V."/>
            <person name="Ament-Velasquez S.L."/>
            <person name="Kruys A."/>
            <person name="Hutchinson M.I."/>
            <person name="Powell A.J."/>
            <person name="Barry K."/>
            <person name="Miller A.N."/>
            <person name="Grigoriev I.V."/>
            <person name="Debuchy R."/>
            <person name="Gladieux P."/>
            <person name="Hiltunen Thoren M."/>
            <person name="Johannesson H."/>
        </authorList>
    </citation>
    <scope>NUCLEOTIDE SEQUENCE</scope>
    <source>
        <strain evidence="3">CBS 955.72</strain>
    </source>
</reference>
<feature type="transmembrane region" description="Helical" evidence="1">
    <location>
        <begin position="264"/>
        <end position="287"/>
    </location>
</feature>
<gene>
    <name evidence="3" type="ORF">B0T25DRAFT_460545</name>
</gene>
<keyword evidence="4" id="KW-1185">Reference proteome</keyword>
<keyword evidence="1" id="KW-0472">Membrane</keyword>
<dbReference type="AlphaFoldDB" id="A0AAJ0HAA1"/>
<name>A0AAJ0HAA1_9PEZI</name>
<evidence type="ECO:0000256" key="1">
    <source>
        <dbReference type="SAM" id="Phobius"/>
    </source>
</evidence>
<proteinExistence type="predicted"/>
<evidence type="ECO:0000313" key="4">
    <source>
        <dbReference type="Proteomes" id="UP001275084"/>
    </source>
</evidence>
<dbReference type="EMBL" id="JAUIQD010000006">
    <property type="protein sequence ID" value="KAK3345836.1"/>
    <property type="molecule type" value="Genomic_DNA"/>
</dbReference>
<keyword evidence="1" id="KW-1133">Transmembrane helix</keyword>
<feature type="transmembrane region" description="Helical" evidence="1">
    <location>
        <begin position="165"/>
        <end position="187"/>
    </location>
</feature>
<evidence type="ECO:0000313" key="3">
    <source>
        <dbReference type="EMBL" id="KAK3345836.1"/>
    </source>
</evidence>
<reference evidence="3" key="2">
    <citation type="submission" date="2023-06" db="EMBL/GenBank/DDBJ databases">
        <authorList>
            <consortium name="Lawrence Berkeley National Laboratory"/>
            <person name="Haridas S."/>
            <person name="Hensen N."/>
            <person name="Bonometti L."/>
            <person name="Westerberg I."/>
            <person name="Brannstrom I.O."/>
            <person name="Guillou S."/>
            <person name="Cros-Aarteil S."/>
            <person name="Calhoun S."/>
            <person name="Kuo A."/>
            <person name="Mondo S."/>
            <person name="Pangilinan J."/>
            <person name="Riley R."/>
            <person name="Labutti K."/>
            <person name="Andreopoulos B."/>
            <person name="Lipzen A."/>
            <person name="Chen C."/>
            <person name="Yanf M."/>
            <person name="Daum C."/>
            <person name="Ng V."/>
            <person name="Clum A."/>
            <person name="Steindorff A."/>
            <person name="Ohm R."/>
            <person name="Martin F."/>
            <person name="Silar P."/>
            <person name="Natvig D."/>
            <person name="Lalanne C."/>
            <person name="Gautier V."/>
            <person name="Ament-Velasquez S.L."/>
            <person name="Kruys A."/>
            <person name="Hutchinson M.I."/>
            <person name="Powell A.J."/>
            <person name="Barry K."/>
            <person name="Miller A.N."/>
            <person name="Grigoriev I.V."/>
            <person name="Debuchy R."/>
            <person name="Gladieux P."/>
            <person name="Thoren M.H."/>
            <person name="Johannesson H."/>
        </authorList>
    </citation>
    <scope>NUCLEOTIDE SEQUENCE</scope>
    <source>
        <strain evidence="3">CBS 955.72</strain>
    </source>
</reference>
<protein>
    <submittedName>
        <fullName evidence="3">Uncharacterized protein</fullName>
    </submittedName>
</protein>
<organism evidence="3 4">
    <name type="scientific">Lasiosphaeria hispida</name>
    <dbReference type="NCBI Taxonomy" id="260671"/>
    <lineage>
        <taxon>Eukaryota</taxon>
        <taxon>Fungi</taxon>
        <taxon>Dikarya</taxon>
        <taxon>Ascomycota</taxon>
        <taxon>Pezizomycotina</taxon>
        <taxon>Sordariomycetes</taxon>
        <taxon>Sordariomycetidae</taxon>
        <taxon>Sordariales</taxon>
        <taxon>Lasiosphaeriaceae</taxon>
        <taxon>Lasiosphaeria</taxon>
    </lineage>
</organism>